<gene>
    <name evidence="9" type="ORF">DAI13_10995</name>
    <name evidence="11" type="ORF">EGW16_04800</name>
    <name evidence="12" type="ORF">EU507_04095</name>
    <name evidence="10" type="ORF">H9Q64_09890</name>
    <name evidence="13" type="ORF">P0083_10425</name>
</gene>
<dbReference type="PANTHER" id="PTHR40074:SF2">
    <property type="entry name" value="O-ACETYLTRANSFERASE WECH"/>
    <property type="match status" value="1"/>
</dbReference>
<accession>A0A1Y0M1E7</accession>
<keyword evidence="4 7" id="KW-0812">Transmembrane</keyword>
<evidence type="ECO:0000256" key="5">
    <source>
        <dbReference type="ARBA" id="ARBA00022989"/>
    </source>
</evidence>
<keyword evidence="6 7" id="KW-0472">Membrane</keyword>
<evidence type="ECO:0000313" key="18">
    <source>
        <dbReference type="Proteomes" id="UP001222182"/>
    </source>
</evidence>
<comment type="subcellular location">
    <subcellularLocation>
        <location evidence="1">Cell membrane</location>
        <topology evidence="1">Multi-pass membrane protein</topology>
    </subcellularLocation>
</comment>
<feature type="transmembrane region" description="Helical" evidence="7">
    <location>
        <begin position="76"/>
        <end position="100"/>
    </location>
</feature>
<dbReference type="Proteomes" id="UP001222182">
    <property type="component" value="Chromosome"/>
</dbReference>
<feature type="domain" description="Acyltransferase 3" evidence="8">
    <location>
        <begin position="8"/>
        <end position="329"/>
    </location>
</feature>
<evidence type="ECO:0000313" key="10">
    <source>
        <dbReference type="EMBL" id="QNP36783.1"/>
    </source>
</evidence>
<feature type="transmembrane region" description="Helical" evidence="7">
    <location>
        <begin position="312"/>
        <end position="330"/>
    </location>
</feature>
<feature type="transmembrane region" description="Helical" evidence="7">
    <location>
        <begin position="184"/>
        <end position="206"/>
    </location>
</feature>
<feature type="transmembrane region" description="Helical" evidence="7">
    <location>
        <begin position="151"/>
        <end position="172"/>
    </location>
</feature>
<feature type="transmembrane region" description="Helical" evidence="7">
    <location>
        <begin position="37"/>
        <end position="55"/>
    </location>
</feature>
<dbReference type="EMBL" id="RKMZ01000002">
    <property type="protein sequence ID" value="ROX33973.1"/>
    <property type="molecule type" value="Genomic_DNA"/>
</dbReference>
<reference evidence="12 16" key="3">
    <citation type="submission" date="2019-02" db="EMBL/GenBank/DDBJ databases">
        <title>From farm to fork: dissemination of Tn554::fexA-optrA in linezolid-resistant Enterococcus faecalis clones from chicken feces and meat in Tunisia.</title>
        <authorList>
            <person name="Tedim A.P."/>
            <person name="Elghaieb H."/>
            <person name="Abbassi M.S."/>
            <person name="Novais C."/>
            <person name="Hassen A."/>
            <person name="Peixe L."/>
            <person name="Freitas A.R."/>
        </authorList>
    </citation>
    <scope>NUCLEOTIDE SEQUENCE [LARGE SCALE GENOMIC DNA]</scope>
    <source>
        <strain evidence="12 16">728T</strain>
    </source>
</reference>
<dbReference type="Pfam" id="PF01757">
    <property type="entry name" value="Acyl_transf_3"/>
    <property type="match status" value="1"/>
</dbReference>
<dbReference type="EMBL" id="CP119528">
    <property type="protein sequence ID" value="WER41741.1"/>
    <property type="molecule type" value="Genomic_DNA"/>
</dbReference>
<keyword evidence="3" id="KW-1003">Cell membrane</keyword>
<dbReference type="GO" id="GO:0005886">
    <property type="term" value="C:plasma membrane"/>
    <property type="evidence" value="ECO:0007669"/>
    <property type="project" value="UniProtKB-SubCell"/>
</dbReference>
<dbReference type="AlphaFoldDB" id="A0A1Y0M1E7"/>
<evidence type="ECO:0000313" key="17">
    <source>
        <dbReference type="Proteomes" id="UP000516122"/>
    </source>
</evidence>
<dbReference type="EMBL" id="SEWT01000002">
    <property type="protein sequence ID" value="RYU34655.1"/>
    <property type="molecule type" value="Genomic_DNA"/>
</dbReference>
<feature type="transmembrane region" description="Helical" evidence="7">
    <location>
        <begin position="281"/>
        <end position="300"/>
    </location>
</feature>
<dbReference type="RefSeq" id="WP_002379613.1">
    <property type="nucleotide sequence ID" value="NZ_AP031218.1"/>
</dbReference>
<dbReference type="Proteomes" id="UP000244140">
    <property type="component" value="Unassembled WGS sequence"/>
</dbReference>
<keyword evidence="10" id="KW-0808">Transferase</keyword>
<feature type="transmembrane region" description="Helical" evidence="7">
    <location>
        <begin position="250"/>
        <end position="269"/>
    </location>
</feature>
<comment type="similarity">
    <text evidence="2">Belongs to the acyltransferase 3 family.</text>
</comment>
<feature type="transmembrane region" description="Helical" evidence="7">
    <location>
        <begin position="120"/>
        <end position="144"/>
    </location>
</feature>
<reference evidence="11 15" key="2">
    <citation type="submission" date="2018-10" db="EMBL/GenBank/DDBJ databases">
        <title>Genotypes and phenotypes of Enterococci isolated from broiler chickens.</title>
        <authorList>
            <person name="Muhammad A.R."/>
            <person name="Diarra M.S."/>
        </authorList>
    </citation>
    <scope>NUCLEOTIDE SEQUENCE [LARGE SCALE GENOMIC DNA]</scope>
    <source>
        <strain evidence="11 15">LIT2 A36'</strain>
    </source>
</reference>
<dbReference type="Proteomes" id="UP000516122">
    <property type="component" value="Chromosome"/>
</dbReference>
<evidence type="ECO:0000256" key="6">
    <source>
        <dbReference type="ARBA" id="ARBA00023136"/>
    </source>
</evidence>
<keyword evidence="5 7" id="KW-1133">Transmembrane helix</keyword>
<evidence type="ECO:0000313" key="16">
    <source>
        <dbReference type="Proteomes" id="UP000292223"/>
    </source>
</evidence>
<evidence type="ECO:0000313" key="12">
    <source>
        <dbReference type="EMBL" id="RYU34655.1"/>
    </source>
</evidence>
<dbReference type="Proteomes" id="UP000281488">
    <property type="component" value="Unassembled WGS sequence"/>
</dbReference>
<reference evidence="10 17" key="4">
    <citation type="submission" date="2020-08" db="EMBL/GenBank/DDBJ databases">
        <title>Enterococcus faecalis SF28073 genome assembly.</title>
        <authorList>
            <person name="Duerkop B.A."/>
            <person name="Johnson C.N."/>
        </authorList>
    </citation>
    <scope>NUCLEOTIDE SEQUENCE [LARGE SCALE GENOMIC DNA]</scope>
    <source>
        <strain evidence="10 17">SF28073</strain>
    </source>
</reference>
<feature type="transmembrane region" description="Helical" evidence="7">
    <location>
        <begin position="213"/>
        <end position="230"/>
    </location>
</feature>
<dbReference type="EMBL" id="CP060804">
    <property type="protein sequence ID" value="QNP36783.1"/>
    <property type="molecule type" value="Genomic_DNA"/>
</dbReference>
<evidence type="ECO:0000256" key="4">
    <source>
        <dbReference type="ARBA" id="ARBA00022692"/>
    </source>
</evidence>
<evidence type="ECO:0000313" key="13">
    <source>
        <dbReference type="EMBL" id="WER41741.1"/>
    </source>
</evidence>
<dbReference type="PANTHER" id="PTHR40074">
    <property type="entry name" value="O-ACETYLTRANSFERASE WECH"/>
    <property type="match status" value="1"/>
</dbReference>
<dbReference type="Proteomes" id="UP000292223">
    <property type="component" value="Unassembled WGS sequence"/>
</dbReference>
<protein>
    <submittedName>
        <fullName evidence="10">Acyltransferase</fullName>
    </submittedName>
    <submittedName>
        <fullName evidence="12">Racemase</fullName>
    </submittedName>
</protein>
<dbReference type="GO" id="GO:0016413">
    <property type="term" value="F:O-acetyltransferase activity"/>
    <property type="evidence" value="ECO:0007669"/>
    <property type="project" value="TreeGrafter"/>
</dbReference>
<dbReference type="InterPro" id="IPR002656">
    <property type="entry name" value="Acyl_transf_3_dom"/>
</dbReference>
<organism evidence="12 16">
    <name type="scientific">Enterococcus faecalis</name>
    <name type="common">Streptococcus faecalis</name>
    <dbReference type="NCBI Taxonomy" id="1351"/>
    <lineage>
        <taxon>Bacteria</taxon>
        <taxon>Bacillati</taxon>
        <taxon>Bacillota</taxon>
        <taxon>Bacilli</taxon>
        <taxon>Lactobacillales</taxon>
        <taxon>Enterococcaceae</taxon>
        <taxon>Enterococcus</taxon>
    </lineage>
</organism>
<dbReference type="GO" id="GO:0009246">
    <property type="term" value="P:enterobacterial common antigen biosynthetic process"/>
    <property type="evidence" value="ECO:0007669"/>
    <property type="project" value="TreeGrafter"/>
</dbReference>
<evidence type="ECO:0000259" key="8">
    <source>
        <dbReference type="Pfam" id="PF01757"/>
    </source>
</evidence>
<evidence type="ECO:0000256" key="7">
    <source>
        <dbReference type="SAM" id="Phobius"/>
    </source>
</evidence>
<sequence length="345" mass="40239">MTKNNDVLDAFKFIAALSVVGIHTFPSKSILGSDLKILARFSVPFFFIVSGYFLFKKISFREKEKDKKILFNYIKRILKVYLSWLIFYIPFFIVSIMNFVKGEMDLRGKISFILSILLGYVPRIGVSWYLIALVMSVFIIYYIRSYFGEKVLLTIGIVSFLIGVFTSTYGKWYFDIEWIKQVPFYGSISFSMISTICYVIIGYFLANYVFEKPLNNLFLVLGIVIFSYVGLKEVKFAQQLGVFYDAQNYFTLPIVAVLVVILSFNLENIRIPGSDFLRKSSIIIYLAQNPIKYLLFYAASQLGIQKLTYDNFKTYVVQVFLLIVFSYIIIKLSELRQFYWLKNLY</sequence>
<evidence type="ECO:0000313" key="11">
    <source>
        <dbReference type="EMBL" id="ROX33973.1"/>
    </source>
</evidence>
<evidence type="ECO:0000313" key="9">
    <source>
        <dbReference type="EMBL" id="PTN78248.1"/>
    </source>
</evidence>
<evidence type="ECO:0000256" key="2">
    <source>
        <dbReference type="ARBA" id="ARBA00007400"/>
    </source>
</evidence>
<reference evidence="13 18" key="5">
    <citation type="submission" date="2023-03" db="EMBL/GenBank/DDBJ databases">
        <title>Complete genome sequence of an Enterococcus faecalis urinary isolate.</title>
        <authorList>
            <person name="Brauer A.L."/>
            <person name="Armbruster C.E."/>
        </authorList>
    </citation>
    <scope>NUCLEOTIDE SEQUENCE [LARGE SCALE GENOMIC DNA]</scope>
    <source>
        <strain evidence="13 18">3143</strain>
    </source>
</reference>
<dbReference type="EMBL" id="PZZH01000001">
    <property type="protein sequence ID" value="PTN78248.1"/>
    <property type="molecule type" value="Genomic_DNA"/>
</dbReference>
<evidence type="ECO:0000256" key="3">
    <source>
        <dbReference type="ARBA" id="ARBA00022475"/>
    </source>
</evidence>
<reference evidence="9 14" key="1">
    <citation type="submission" date="2018-04" db="EMBL/GenBank/DDBJ databases">
        <authorList>
            <person name="Van Tyne D."/>
        </authorList>
    </citation>
    <scope>NUCLEOTIDE SEQUENCE [LARGE SCALE GENOMIC DNA]</scope>
    <source>
        <strain evidence="9 14">B2535</strain>
    </source>
</reference>
<feature type="transmembrane region" description="Helical" evidence="7">
    <location>
        <begin position="7"/>
        <end position="25"/>
    </location>
</feature>
<evidence type="ECO:0000313" key="14">
    <source>
        <dbReference type="Proteomes" id="UP000244140"/>
    </source>
</evidence>
<evidence type="ECO:0000313" key="15">
    <source>
        <dbReference type="Proteomes" id="UP000281488"/>
    </source>
</evidence>
<evidence type="ECO:0000256" key="1">
    <source>
        <dbReference type="ARBA" id="ARBA00004651"/>
    </source>
</evidence>
<keyword evidence="10" id="KW-0012">Acyltransferase</keyword>
<proteinExistence type="inferred from homology"/>
<name>A0A1Y0M1E7_ENTFL</name>